<evidence type="ECO:0000313" key="4">
    <source>
        <dbReference type="EMBL" id="MPL78301.1"/>
    </source>
</evidence>
<evidence type="ECO:0000259" key="3">
    <source>
        <dbReference type="Pfam" id="PF25221"/>
    </source>
</evidence>
<comment type="caution">
    <text evidence="4">The sequence shown here is derived from an EMBL/GenBank/DDBJ whole genome shotgun (WGS) entry which is preliminary data.</text>
</comment>
<feature type="transmembrane region" description="Helical" evidence="1">
    <location>
        <begin position="350"/>
        <end position="368"/>
    </location>
</feature>
<feature type="transmembrane region" description="Helical" evidence="1">
    <location>
        <begin position="240"/>
        <end position="258"/>
    </location>
</feature>
<keyword evidence="1" id="KW-0472">Membrane</keyword>
<dbReference type="InterPro" id="IPR025178">
    <property type="entry name" value="Lnb_N"/>
</dbReference>
<feature type="transmembrane region" description="Helical" evidence="1">
    <location>
        <begin position="300"/>
        <end position="318"/>
    </location>
</feature>
<evidence type="ECO:0000256" key="1">
    <source>
        <dbReference type="SAM" id="Phobius"/>
    </source>
</evidence>
<dbReference type="AlphaFoldDB" id="A0A644UHD5"/>
<gene>
    <name evidence="4" type="ORF">SDC9_24165</name>
</gene>
<feature type="domain" description="Lnb N-terminal periplasmic" evidence="2">
    <location>
        <begin position="27"/>
        <end position="175"/>
    </location>
</feature>
<dbReference type="Pfam" id="PF13387">
    <property type="entry name" value="Lnb_N"/>
    <property type="match status" value="1"/>
</dbReference>
<name>A0A644UHD5_9ZZZZ</name>
<organism evidence="4">
    <name type="scientific">bioreactor metagenome</name>
    <dbReference type="NCBI Taxonomy" id="1076179"/>
    <lineage>
        <taxon>unclassified sequences</taxon>
        <taxon>metagenomes</taxon>
        <taxon>ecological metagenomes</taxon>
    </lineage>
</organism>
<dbReference type="EMBL" id="VSSQ01000115">
    <property type="protein sequence ID" value="MPL78301.1"/>
    <property type="molecule type" value="Genomic_DNA"/>
</dbReference>
<evidence type="ECO:0000259" key="2">
    <source>
        <dbReference type="Pfam" id="PF13387"/>
    </source>
</evidence>
<protein>
    <submittedName>
        <fullName evidence="4">Uncharacterized protein</fullName>
    </submittedName>
</protein>
<dbReference type="Pfam" id="PF25221">
    <property type="entry name" value="5TMH_Lnb"/>
    <property type="match status" value="1"/>
</dbReference>
<accession>A0A644UHD5</accession>
<sequence length="377" mass="43701">MRLRLKIIGLLLAGSLLFLETPIYASDYENSKISLITCSGGSELYSTFGHSALRVQDDSLAIDVIFNFGLFDFNTPNFYMKFLRGRLNYMLGIQTTSDFLWQYNYEGRGVVEQELFLTPSQKREIMDRLNFLYMPENRNYLYSFLHKNCTTELRDLLKPYISFPEGKEASTFRELINSNVVDSKWTRTGINLILGSNLDKEISIWEGMFLPEKLYNGLKSLSKERELLPRTDKSLIKKTHFLLSPLFISLIFFLGLVLSRFFRVFKNLQLISLIFSALLGLVLLLIIVLTDHVELHANYNLLWCNPLYIILLGMYPYAARFKKSFRIMTVVMMFFSLTAVIIWLNKVQGFLPEYVFILASQVIMLGGIRTKVDEESN</sequence>
<proteinExistence type="predicted"/>
<feature type="transmembrane region" description="Helical" evidence="1">
    <location>
        <begin position="270"/>
        <end position="288"/>
    </location>
</feature>
<feature type="transmembrane region" description="Helical" evidence="1">
    <location>
        <begin position="325"/>
        <end position="344"/>
    </location>
</feature>
<dbReference type="InterPro" id="IPR057436">
    <property type="entry name" value="5TMH_Lnb"/>
</dbReference>
<keyword evidence="1" id="KW-1133">Transmembrane helix</keyword>
<keyword evidence="1" id="KW-0812">Transmembrane</keyword>
<feature type="domain" description="Lnb-like transmembrane" evidence="3">
    <location>
        <begin position="242"/>
        <end position="362"/>
    </location>
</feature>
<reference evidence="4" key="1">
    <citation type="submission" date="2019-08" db="EMBL/GenBank/DDBJ databases">
        <authorList>
            <person name="Kucharzyk K."/>
            <person name="Murdoch R.W."/>
            <person name="Higgins S."/>
            <person name="Loffler F."/>
        </authorList>
    </citation>
    <scope>NUCLEOTIDE SEQUENCE</scope>
</reference>